<sequence length="458" mass="53602">MDQENSSESVRNTELMYSFYQRRSEWFQQGWTLLELVVPQEQLLFDCDWNFVGNRRGLKQDIHEVTGIDADVLDGAILVKDVDVRDRIRWIRGKLTTKPYDLIYCALEILEIKLKPDYSASFEDMFRQMQEELLQKYPVLTMSMLFNDLVCTFLAAGYPCPPRSWPSRKTEVCPRRLIDTSTLELLEFDEGQTVPPYAILSHRWQKEMSYTEYRAQEKPVSEKIHQACRKATQLGLAYIWIDTWCIDQNNAHEIAKNIESMYSYYRNSAVCLVYLFDKYIFSPDLWQSEWFRRGWTLLELLAPQEELFFDMTWTCVGSRGDMKQGIHRTTNIDTEVLDGTISFKDVDAQKKIFWIRNRFTSRPHDLAYSVLEIFDIKLDPDYSENVENTFQQMQSELLRGHPNLSPSTLFNELTCAFLATGHPVPPISWPARQVEVSAHMVLLHLSVNKLSDMSSTPH</sequence>
<evidence type="ECO:0000313" key="2">
    <source>
        <dbReference type="EMBL" id="KAK7444293.1"/>
    </source>
</evidence>
<feature type="domain" description="Heterokaryon incompatibility" evidence="1">
    <location>
        <begin position="197"/>
        <end position="275"/>
    </location>
</feature>
<proteinExistence type="predicted"/>
<keyword evidence="3" id="KW-1185">Reference proteome</keyword>
<dbReference type="Proteomes" id="UP001498398">
    <property type="component" value="Unassembled WGS sequence"/>
</dbReference>
<reference evidence="2 3" key="1">
    <citation type="submission" date="2024-01" db="EMBL/GenBank/DDBJ databases">
        <title>A draft genome for the cacao thread blight pathogen Marasmiellus scandens.</title>
        <authorList>
            <person name="Baruah I.K."/>
            <person name="Leung J."/>
            <person name="Bukari Y."/>
            <person name="Amoako-Attah I."/>
            <person name="Meinhardt L.W."/>
            <person name="Bailey B.A."/>
            <person name="Cohen S.P."/>
        </authorList>
    </citation>
    <scope>NUCLEOTIDE SEQUENCE [LARGE SCALE GENOMIC DNA]</scope>
    <source>
        <strain evidence="2 3">GH-19</strain>
    </source>
</reference>
<evidence type="ECO:0000313" key="3">
    <source>
        <dbReference type="Proteomes" id="UP001498398"/>
    </source>
</evidence>
<dbReference type="InterPro" id="IPR010730">
    <property type="entry name" value="HET"/>
</dbReference>
<protein>
    <recommendedName>
        <fullName evidence="1">Heterokaryon incompatibility domain-containing protein</fullName>
    </recommendedName>
</protein>
<comment type="caution">
    <text evidence="2">The sequence shown here is derived from an EMBL/GenBank/DDBJ whole genome shotgun (WGS) entry which is preliminary data.</text>
</comment>
<name>A0ABR1J0H5_9AGAR</name>
<dbReference type="PANTHER" id="PTHR10622">
    <property type="entry name" value="HET DOMAIN-CONTAINING PROTEIN"/>
    <property type="match status" value="1"/>
</dbReference>
<evidence type="ECO:0000259" key="1">
    <source>
        <dbReference type="Pfam" id="PF06985"/>
    </source>
</evidence>
<organism evidence="2 3">
    <name type="scientific">Marasmiellus scandens</name>
    <dbReference type="NCBI Taxonomy" id="2682957"/>
    <lineage>
        <taxon>Eukaryota</taxon>
        <taxon>Fungi</taxon>
        <taxon>Dikarya</taxon>
        <taxon>Basidiomycota</taxon>
        <taxon>Agaricomycotina</taxon>
        <taxon>Agaricomycetes</taxon>
        <taxon>Agaricomycetidae</taxon>
        <taxon>Agaricales</taxon>
        <taxon>Marasmiineae</taxon>
        <taxon>Omphalotaceae</taxon>
        <taxon>Marasmiellus</taxon>
    </lineage>
</organism>
<dbReference type="PANTHER" id="PTHR10622:SF10">
    <property type="entry name" value="HET DOMAIN-CONTAINING PROTEIN"/>
    <property type="match status" value="1"/>
</dbReference>
<gene>
    <name evidence="2" type="ORF">VKT23_015304</name>
</gene>
<dbReference type="EMBL" id="JBANRG010000051">
    <property type="protein sequence ID" value="KAK7444293.1"/>
    <property type="molecule type" value="Genomic_DNA"/>
</dbReference>
<accession>A0ABR1J0H5</accession>
<dbReference type="Pfam" id="PF06985">
    <property type="entry name" value="HET"/>
    <property type="match status" value="1"/>
</dbReference>